<evidence type="ECO:0000313" key="2">
    <source>
        <dbReference type="EMBL" id="KAF9024225.1"/>
    </source>
</evidence>
<feature type="compositionally biased region" description="Basic residues" evidence="1">
    <location>
        <begin position="16"/>
        <end position="29"/>
    </location>
</feature>
<comment type="caution">
    <text evidence="2">The sequence shown here is derived from an EMBL/GenBank/DDBJ whole genome shotgun (WGS) entry which is preliminary data.</text>
</comment>
<dbReference type="AlphaFoldDB" id="A0A9P5TUN9"/>
<dbReference type="OrthoDB" id="2755069at2759"/>
<keyword evidence="3" id="KW-1185">Reference proteome</keyword>
<feature type="region of interest" description="Disordered" evidence="1">
    <location>
        <begin position="1"/>
        <end position="35"/>
    </location>
</feature>
<evidence type="ECO:0000256" key="1">
    <source>
        <dbReference type="SAM" id="MobiDB-lite"/>
    </source>
</evidence>
<sequence length="280" mass="30977">MNTQLQDATNTDKAKPVKHGRLKGAKSKKSASNQADEKLAALTNVLECMNQLERFATTQEAENTKLCQAGKDFLLCVEMGLATNTKDSREIYNVLLLRERNPIFSRYECDWATKHMVHQYLKKQAQDSVQSGKARSPRKICIPEGECGSARPDLEEAEEKRKEKGAAKENHQCLKNLTSQPAPKFVLGSSLSSSSGSGGDESKEERNDSVNGNAFDMDVRLNFNCSIKDVILEPAAAYAWEPAPALAAIVTFTAMGPVSILELNQVTYLKASEKKYVWEL</sequence>
<protein>
    <submittedName>
        <fullName evidence="2">Uncharacterized protein</fullName>
    </submittedName>
</protein>
<name>A0A9P5TUN9_9AGAR</name>
<evidence type="ECO:0000313" key="3">
    <source>
        <dbReference type="Proteomes" id="UP000772434"/>
    </source>
</evidence>
<feature type="region of interest" description="Disordered" evidence="1">
    <location>
        <begin position="143"/>
        <end position="173"/>
    </location>
</feature>
<organism evidence="2 3">
    <name type="scientific">Rhodocollybia butyracea</name>
    <dbReference type="NCBI Taxonomy" id="206335"/>
    <lineage>
        <taxon>Eukaryota</taxon>
        <taxon>Fungi</taxon>
        <taxon>Dikarya</taxon>
        <taxon>Basidiomycota</taxon>
        <taxon>Agaricomycotina</taxon>
        <taxon>Agaricomycetes</taxon>
        <taxon>Agaricomycetidae</taxon>
        <taxon>Agaricales</taxon>
        <taxon>Marasmiineae</taxon>
        <taxon>Omphalotaceae</taxon>
        <taxon>Rhodocollybia</taxon>
    </lineage>
</organism>
<gene>
    <name evidence="2" type="ORF">BDP27DRAFT_1376838</name>
</gene>
<feature type="compositionally biased region" description="Basic and acidic residues" evidence="1">
    <location>
        <begin position="152"/>
        <end position="172"/>
    </location>
</feature>
<proteinExistence type="predicted"/>
<reference evidence="2" key="1">
    <citation type="submission" date="2020-11" db="EMBL/GenBank/DDBJ databases">
        <authorList>
            <consortium name="DOE Joint Genome Institute"/>
            <person name="Ahrendt S."/>
            <person name="Riley R."/>
            <person name="Andreopoulos W."/>
            <person name="Labutti K."/>
            <person name="Pangilinan J."/>
            <person name="Ruiz-Duenas F.J."/>
            <person name="Barrasa J.M."/>
            <person name="Sanchez-Garcia M."/>
            <person name="Camarero S."/>
            <person name="Miyauchi S."/>
            <person name="Serrano A."/>
            <person name="Linde D."/>
            <person name="Babiker R."/>
            <person name="Drula E."/>
            <person name="Ayuso-Fernandez I."/>
            <person name="Pacheco R."/>
            <person name="Padilla G."/>
            <person name="Ferreira P."/>
            <person name="Barriuso J."/>
            <person name="Kellner H."/>
            <person name="Castanera R."/>
            <person name="Alfaro M."/>
            <person name="Ramirez L."/>
            <person name="Pisabarro A.G."/>
            <person name="Kuo A."/>
            <person name="Tritt A."/>
            <person name="Lipzen A."/>
            <person name="He G."/>
            <person name="Yan M."/>
            <person name="Ng V."/>
            <person name="Cullen D."/>
            <person name="Martin F."/>
            <person name="Rosso M.-N."/>
            <person name="Henrissat B."/>
            <person name="Hibbett D."/>
            <person name="Martinez A.T."/>
            <person name="Grigoriev I.V."/>
        </authorList>
    </citation>
    <scope>NUCLEOTIDE SEQUENCE</scope>
    <source>
        <strain evidence="2">AH 40177</strain>
    </source>
</reference>
<accession>A0A9P5TUN9</accession>
<dbReference type="EMBL" id="JADNRY010000923">
    <property type="protein sequence ID" value="KAF9024225.1"/>
    <property type="molecule type" value="Genomic_DNA"/>
</dbReference>
<feature type="region of interest" description="Disordered" evidence="1">
    <location>
        <begin position="188"/>
        <end position="211"/>
    </location>
</feature>
<dbReference type="Proteomes" id="UP000772434">
    <property type="component" value="Unassembled WGS sequence"/>
</dbReference>